<evidence type="ECO:0000313" key="2">
    <source>
        <dbReference type="Proteomes" id="UP000297225"/>
    </source>
</evidence>
<dbReference type="NCBIfam" id="TIGR04085">
    <property type="entry name" value="rSAM_more_4Fe4S"/>
    <property type="match status" value="1"/>
</dbReference>
<keyword evidence="2" id="KW-1185">Reference proteome</keyword>
<comment type="caution">
    <text evidence="1">The sequence shown here is derived from an EMBL/GenBank/DDBJ whole genome shotgun (WGS) entry which is preliminary data.</text>
</comment>
<evidence type="ECO:0000313" key="1">
    <source>
        <dbReference type="EMBL" id="TFH93790.1"/>
    </source>
</evidence>
<organism evidence="1 2">
    <name type="scientific">Porphyromonas levii</name>
    <dbReference type="NCBI Taxonomy" id="28114"/>
    <lineage>
        <taxon>Bacteria</taxon>
        <taxon>Pseudomonadati</taxon>
        <taxon>Bacteroidota</taxon>
        <taxon>Bacteroidia</taxon>
        <taxon>Bacteroidales</taxon>
        <taxon>Porphyromonadaceae</taxon>
        <taxon>Porphyromonas</taxon>
    </lineage>
</organism>
<dbReference type="EMBL" id="SPNC01000337">
    <property type="protein sequence ID" value="TFH93790.1"/>
    <property type="molecule type" value="Genomic_DNA"/>
</dbReference>
<accession>A0A4Y8WNB8</accession>
<dbReference type="RefSeq" id="WP_206077088.1">
    <property type="nucleotide sequence ID" value="NZ_SPNC01000337.1"/>
</dbReference>
<sequence>MQFPSILGGSKKEFYQDLGKNDIGIGYYPSRSEKICSANRISSYIIGAEGEIYKCWNDVGYKEKIIGYINKSKLINQTLLAKYIVGCSPFDNPDCLDCFFFPICSTGCSAYRMKNIYENGNYDLCTVRKQAGESREFLSECLEKHYS</sequence>
<proteinExistence type="predicted"/>
<dbReference type="Proteomes" id="UP000297225">
    <property type="component" value="Unassembled WGS sequence"/>
</dbReference>
<feature type="non-terminal residue" evidence="1">
    <location>
        <position position="147"/>
    </location>
</feature>
<protein>
    <submittedName>
        <fullName evidence="1">SPASM domain-containing protein</fullName>
    </submittedName>
</protein>
<dbReference type="Gene3D" id="3.20.20.70">
    <property type="entry name" value="Aldolase class I"/>
    <property type="match status" value="1"/>
</dbReference>
<gene>
    <name evidence="1" type="ORF">E4P47_10130</name>
</gene>
<name>A0A4Y8WNB8_9PORP</name>
<reference evidence="1 2" key="1">
    <citation type="submission" date="2019-03" db="EMBL/GenBank/DDBJ databases">
        <title>Porphyromonas levii Isolated from the Uterus of Dairy Cows.</title>
        <authorList>
            <person name="Francis A.M."/>
        </authorList>
    </citation>
    <scope>NUCLEOTIDE SEQUENCE [LARGE SCALE GENOMIC DNA]</scope>
    <source>
        <strain evidence="1 2">AF5678</strain>
    </source>
</reference>
<dbReference type="AlphaFoldDB" id="A0A4Y8WNB8"/>
<dbReference type="InterPro" id="IPR023885">
    <property type="entry name" value="4Fe4S-binding_SPASM_dom"/>
</dbReference>
<dbReference type="InterPro" id="IPR013785">
    <property type="entry name" value="Aldolase_TIM"/>
</dbReference>